<accession>A0A3L6T0Q5</accession>
<feature type="signal peptide" evidence="1">
    <location>
        <begin position="1"/>
        <end position="29"/>
    </location>
</feature>
<gene>
    <name evidence="2" type="ORF">C2845_PM05G34940</name>
</gene>
<keyword evidence="3" id="KW-1185">Reference proteome</keyword>
<dbReference type="OrthoDB" id="625975at2759"/>
<evidence type="ECO:0000313" key="3">
    <source>
        <dbReference type="Proteomes" id="UP000275267"/>
    </source>
</evidence>
<dbReference type="EMBL" id="PQIB02000003">
    <property type="protein sequence ID" value="RLN30233.1"/>
    <property type="molecule type" value="Genomic_DNA"/>
</dbReference>
<name>A0A3L6T0Q5_PANMI</name>
<evidence type="ECO:0000313" key="2">
    <source>
        <dbReference type="EMBL" id="RLN30233.1"/>
    </source>
</evidence>
<dbReference type="Proteomes" id="UP000275267">
    <property type="component" value="Unassembled WGS sequence"/>
</dbReference>
<dbReference type="AlphaFoldDB" id="A0A3L6T0Q5"/>
<proteinExistence type="predicted"/>
<protein>
    <recommendedName>
        <fullName evidence="4">Knottin scorpion toxin-like domain-containing protein</fullName>
    </recommendedName>
</protein>
<comment type="caution">
    <text evidence="2">The sequence shown here is derived from an EMBL/GenBank/DDBJ whole genome shotgun (WGS) entry which is preliminary data.</text>
</comment>
<sequence length="88" mass="9688">MLAMATSGKKAMAWGLLLLCLLLLHSGLGVVGSEDDCWVNNNADYPICFHQPKCRGHCQDRGKADGRCNNKFPNLVPICECLLPNCKR</sequence>
<evidence type="ECO:0000256" key="1">
    <source>
        <dbReference type="SAM" id="SignalP"/>
    </source>
</evidence>
<evidence type="ECO:0008006" key="4">
    <source>
        <dbReference type="Google" id="ProtNLM"/>
    </source>
</evidence>
<feature type="chain" id="PRO_5017996488" description="Knottin scorpion toxin-like domain-containing protein" evidence="1">
    <location>
        <begin position="30"/>
        <end position="88"/>
    </location>
</feature>
<organism evidence="2 3">
    <name type="scientific">Panicum miliaceum</name>
    <name type="common">Proso millet</name>
    <name type="synonym">Broomcorn millet</name>
    <dbReference type="NCBI Taxonomy" id="4540"/>
    <lineage>
        <taxon>Eukaryota</taxon>
        <taxon>Viridiplantae</taxon>
        <taxon>Streptophyta</taxon>
        <taxon>Embryophyta</taxon>
        <taxon>Tracheophyta</taxon>
        <taxon>Spermatophyta</taxon>
        <taxon>Magnoliopsida</taxon>
        <taxon>Liliopsida</taxon>
        <taxon>Poales</taxon>
        <taxon>Poaceae</taxon>
        <taxon>PACMAD clade</taxon>
        <taxon>Panicoideae</taxon>
        <taxon>Panicodae</taxon>
        <taxon>Paniceae</taxon>
        <taxon>Panicinae</taxon>
        <taxon>Panicum</taxon>
        <taxon>Panicum sect. Panicum</taxon>
    </lineage>
</organism>
<reference evidence="3" key="1">
    <citation type="journal article" date="2019" name="Nat. Commun.">
        <title>The genome of broomcorn millet.</title>
        <authorList>
            <person name="Zou C."/>
            <person name="Miki D."/>
            <person name="Li D."/>
            <person name="Tang Q."/>
            <person name="Xiao L."/>
            <person name="Rajput S."/>
            <person name="Deng P."/>
            <person name="Jia W."/>
            <person name="Huang R."/>
            <person name="Zhang M."/>
            <person name="Sun Y."/>
            <person name="Hu J."/>
            <person name="Fu X."/>
            <person name="Schnable P.S."/>
            <person name="Li F."/>
            <person name="Zhang H."/>
            <person name="Feng B."/>
            <person name="Zhu X."/>
            <person name="Liu R."/>
            <person name="Schnable J.C."/>
            <person name="Zhu J.-K."/>
            <person name="Zhang H."/>
        </authorList>
    </citation>
    <scope>NUCLEOTIDE SEQUENCE [LARGE SCALE GENOMIC DNA]</scope>
</reference>
<keyword evidence="1" id="KW-0732">Signal</keyword>